<protein>
    <submittedName>
        <fullName evidence="1">Uncharacterized protein</fullName>
    </submittedName>
</protein>
<keyword evidence="2" id="KW-1185">Reference proteome</keyword>
<sequence length="194" mass="23018">MNKNKNRLLVQCFMKMLQQRIERDKVENLSPVFGSILSKEELQNILKWLYLDKVPEHYDLETMDKQDLLEAIGDDIHILSYSIERWKKELEEKITPQKVYDVLCQLQLETHYLMTKILADWDEYDHSNFKALSEKAGTEKPLYALFTSDTLEEDKYITPPFSKYHKTEWEAQEELAEFFSEGGIAENELKIMTL</sequence>
<dbReference type="Proteomes" id="UP000306038">
    <property type="component" value="Unassembled WGS sequence"/>
</dbReference>
<proteinExistence type="predicted"/>
<comment type="caution">
    <text evidence="1">The sequence shown here is derived from an EMBL/GenBank/DDBJ whole genome shotgun (WGS) entry which is preliminary data.</text>
</comment>
<evidence type="ECO:0000313" key="2">
    <source>
        <dbReference type="Proteomes" id="UP000306038"/>
    </source>
</evidence>
<reference evidence="1 2" key="1">
    <citation type="submission" date="2019-01" db="EMBL/GenBank/DDBJ databases">
        <authorList>
            <person name="B I."/>
            <person name="Ch S."/>
            <person name="Ch V.R."/>
        </authorList>
    </citation>
    <scope>NUCLEOTIDE SEQUENCE [LARGE SCALE GENOMIC DNA]</scope>
    <source>
        <strain evidence="1 2">JC507</strain>
    </source>
</reference>
<evidence type="ECO:0000313" key="1">
    <source>
        <dbReference type="EMBL" id="THV60736.1"/>
    </source>
</evidence>
<accession>A0ABY2R8C6</accession>
<organism evidence="1 2">
    <name type="scientific">Chryseobacterium candidae</name>
    <dbReference type="NCBI Taxonomy" id="1978493"/>
    <lineage>
        <taxon>Bacteria</taxon>
        <taxon>Pseudomonadati</taxon>
        <taxon>Bacteroidota</taxon>
        <taxon>Flavobacteriia</taxon>
        <taxon>Flavobacteriales</taxon>
        <taxon>Weeksellaceae</taxon>
        <taxon>Chryseobacterium group</taxon>
        <taxon>Chryseobacterium</taxon>
    </lineage>
</organism>
<gene>
    <name evidence="1" type="ORF">EK417_09120</name>
</gene>
<name>A0ABY2R8C6_9FLAO</name>
<dbReference type="RefSeq" id="WP_136521988.1">
    <property type="nucleotide sequence ID" value="NZ_SDLV01000016.1"/>
</dbReference>
<dbReference type="EMBL" id="SDLV01000016">
    <property type="protein sequence ID" value="THV60736.1"/>
    <property type="molecule type" value="Genomic_DNA"/>
</dbReference>